<protein>
    <submittedName>
        <fullName evidence="1">13290_t:CDS:1</fullName>
    </submittedName>
</protein>
<reference evidence="1" key="1">
    <citation type="submission" date="2021-06" db="EMBL/GenBank/DDBJ databases">
        <authorList>
            <person name="Kallberg Y."/>
            <person name="Tangrot J."/>
            <person name="Rosling A."/>
        </authorList>
    </citation>
    <scope>NUCLEOTIDE SEQUENCE</scope>
    <source>
        <strain evidence="1">MA461A</strain>
    </source>
</reference>
<gene>
    <name evidence="1" type="ORF">RPERSI_LOCUS11692</name>
</gene>
<keyword evidence="2" id="KW-1185">Reference proteome</keyword>
<feature type="non-terminal residue" evidence="1">
    <location>
        <position position="46"/>
    </location>
</feature>
<accession>A0ACA9PW59</accession>
<feature type="non-terminal residue" evidence="1">
    <location>
        <position position="1"/>
    </location>
</feature>
<evidence type="ECO:0000313" key="2">
    <source>
        <dbReference type="Proteomes" id="UP000789920"/>
    </source>
</evidence>
<evidence type="ECO:0000313" key="1">
    <source>
        <dbReference type="EMBL" id="CAG8725909.1"/>
    </source>
</evidence>
<proteinExistence type="predicted"/>
<organism evidence="1 2">
    <name type="scientific">Racocetra persica</name>
    <dbReference type="NCBI Taxonomy" id="160502"/>
    <lineage>
        <taxon>Eukaryota</taxon>
        <taxon>Fungi</taxon>
        <taxon>Fungi incertae sedis</taxon>
        <taxon>Mucoromycota</taxon>
        <taxon>Glomeromycotina</taxon>
        <taxon>Glomeromycetes</taxon>
        <taxon>Diversisporales</taxon>
        <taxon>Gigasporaceae</taxon>
        <taxon>Racocetra</taxon>
    </lineage>
</organism>
<comment type="caution">
    <text evidence="1">The sequence shown here is derived from an EMBL/GenBank/DDBJ whole genome shotgun (WGS) entry which is preliminary data.</text>
</comment>
<dbReference type="Proteomes" id="UP000789920">
    <property type="component" value="Unassembled WGS sequence"/>
</dbReference>
<name>A0ACA9PW59_9GLOM</name>
<dbReference type="EMBL" id="CAJVQC010024286">
    <property type="protein sequence ID" value="CAG8725909.1"/>
    <property type="molecule type" value="Genomic_DNA"/>
</dbReference>
<sequence>ILPPSDSNIDSKKETELIRTTSTSKTKSKKVSNLQQNKSQARNSRD</sequence>